<keyword evidence="2" id="KW-1185">Reference proteome</keyword>
<name>A0A133VFH4_9EURY</name>
<gene>
    <name evidence="1" type="ORF">AKJ50_01640</name>
</gene>
<protein>
    <submittedName>
        <fullName evidence="1">Uncharacterized protein</fullName>
    </submittedName>
</protein>
<dbReference type="EMBL" id="LHYD01000030">
    <property type="protein sequence ID" value="KXB05164.1"/>
    <property type="molecule type" value="Genomic_DNA"/>
</dbReference>
<dbReference type="AlphaFoldDB" id="A0A133VFH4"/>
<proteinExistence type="predicted"/>
<evidence type="ECO:0000313" key="1">
    <source>
        <dbReference type="EMBL" id="KXB05164.1"/>
    </source>
</evidence>
<evidence type="ECO:0000313" key="2">
    <source>
        <dbReference type="Proteomes" id="UP000070311"/>
    </source>
</evidence>
<reference evidence="1 2" key="1">
    <citation type="journal article" date="2016" name="Sci. Rep.">
        <title>Metabolic traits of an uncultured archaeal lineage -MSBL1- from brine pools of the Red Sea.</title>
        <authorList>
            <person name="Mwirichia R."/>
            <person name="Alam I."/>
            <person name="Rashid M."/>
            <person name="Vinu M."/>
            <person name="Ba-Alawi W."/>
            <person name="Anthony Kamau A."/>
            <person name="Kamanda Ngugi D."/>
            <person name="Goker M."/>
            <person name="Klenk H.P."/>
            <person name="Bajic V."/>
            <person name="Stingl U."/>
        </authorList>
    </citation>
    <scope>NUCLEOTIDE SEQUENCE [LARGE SCALE GENOMIC DNA]</scope>
    <source>
        <strain evidence="1">SCGC-AAA382A13</strain>
    </source>
</reference>
<dbReference type="Proteomes" id="UP000070311">
    <property type="component" value="Unassembled WGS sequence"/>
</dbReference>
<comment type="caution">
    <text evidence="1">The sequence shown here is derived from an EMBL/GenBank/DDBJ whole genome shotgun (WGS) entry which is preliminary data.</text>
</comment>
<sequence length="79" mass="9462">MLIFFWSGANKDETLKLLKEELSHLVSNYLSEKYAEFREEKLEELKRERPNLFLSLSISSLFLFFLSFQNKCMSLSFQQ</sequence>
<accession>A0A133VFH4</accession>
<organism evidence="1 2">
    <name type="scientific">candidate division MSBL1 archaeon SCGC-AAA382A13</name>
    <dbReference type="NCBI Taxonomy" id="1698279"/>
    <lineage>
        <taxon>Archaea</taxon>
        <taxon>Methanobacteriati</taxon>
        <taxon>Methanobacteriota</taxon>
        <taxon>candidate division MSBL1</taxon>
    </lineage>
</organism>